<dbReference type="InterPro" id="IPR051055">
    <property type="entry name" value="PIF1_helicase"/>
</dbReference>
<dbReference type="InterPro" id="IPR003593">
    <property type="entry name" value="AAA+_ATPase"/>
</dbReference>
<dbReference type="GO" id="GO:0003676">
    <property type="term" value="F:nucleic acid binding"/>
    <property type="evidence" value="ECO:0007669"/>
    <property type="project" value="InterPro"/>
</dbReference>
<dbReference type="PANTHER" id="PTHR47642">
    <property type="entry name" value="ATP-DEPENDENT DNA HELICASE"/>
    <property type="match status" value="1"/>
</dbReference>
<evidence type="ECO:0000256" key="1">
    <source>
        <dbReference type="RuleBase" id="RU363044"/>
    </source>
</evidence>
<dbReference type="GO" id="GO:0016787">
    <property type="term" value="F:hydrolase activity"/>
    <property type="evidence" value="ECO:0007669"/>
    <property type="project" value="UniProtKB-KW"/>
</dbReference>
<dbReference type="EC" id="5.6.2.3" evidence="1"/>
<dbReference type="InterPro" id="IPR010285">
    <property type="entry name" value="DNA_helicase_pif1-like_DEAD"/>
</dbReference>
<keyword evidence="1" id="KW-0547">Nucleotide-binding</keyword>
<proteinExistence type="inferred from homology"/>
<dbReference type="Pfam" id="PF00570">
    <property type="entry name" value="HRDC"/>
    <property type="match status" value="1"/>
</dbReference>
<dbReference type="SUPFAM" id="SSF52540">
    <property type="entry name" value="P-loop containing nucleoside triphosphate hydrolases"/>
    <property type="match status" value="2"/>
</dbReference>
<dbReference type="Gene3D" id="1.10.150.80">
    <property type="entry name" value="HRDC domain"/>
    <property type="match status" value="1"/>
</dbReference>
<protein>
    <recommendedName>
        <fullName evidence="1">ATP-dependent DNA helicase</fullName>
        <ecNumber evidence="1">5.6.2.3</ecNumber>
    </recommendedName>
</protein>
<accession>A0A7S3T4E0</accession>
<dbReference type="GO" id="GO:0000723">
    <property type="term" value="P:telomere maintenance"/>
    <property type="evidence" value="ECO:0007669"/>
    <property type="project" value="InterPro"/>
</dbReference>
<keyword evidence="1" id="KW-0347">Helicase</keyword>
<gene>
    <name evidence="3" type="ORF">EHUX00137_LOCUS32074</name>
</gene>
<keyword evidence="1" id="KW-0378">Hydrolase</keyword>
<dbReference type="GO" id="GO:0005524">
    <property type="term" value="F:ATP binding"/>
    <property type="evidence" value="ECO:0007669"/>
    <property type="project" value="UniProtKB-KW"/>
</dbReference>
<dbReference type="Pfam" id="PF05970">
    <property type="entry name" value="PIF1"/>
    <property type="match status" value="1"/>
</dbReference>
<sequence length="561" mass="59085">MSDLHAALRSYRSSKAAALSQPAFCVFSNAELDALVAACPHSTIELAAVKGFGRAKVQKCGDDIVRICSGHLKSAAAALPAAAAPAKRKAPAAAASRAAKQPSTAARVTAAMPPAAAAPPIAREALNPEQAAAAQIVLAGTNAFLTGAAGVGKSFLLRYIIQELERRMPEQVAVCAPTGIAASHVQGVTIHSWSGIGLGKGGAQALLQKVEGNVAAQGRWRLARCLIIDEISMLDSGLLDALDQIGRTVRHAPHLPFGGLQLLFCGDFLQLPPVSLGQYNTSFAFASRAWREAGVQTIELKTIVRQSGDLPFIGLLNSVRVGVCTPETTAELAACHIGVKPQPDDGILPTKLYCKNLNVDAENAARLAELPGAATSFAATDLFKGEYPADAKKRLSELVEKKAVSRLDLKRGAQCLLTKNMPELRLVNGSRGVVAGFEEVHCDPYGVPAGKYLCPVVQFDSGQRLAVQPASFFQAGPGGAVVRIAWPLKLAWALTVHKSQGMSLSRAELMLSDAFDFGQVYVALSRVTSLVGLWIRGAAVTQAVVKAHPEVLAFYRQVGCL</sequence>
<dbReference type="GO" id="GO:0006310">
    <property type="term" value="P:DNA recombination"/>
    <property type="evidence" value="ECO:0007669"/>
    <property type="project" value="UniProtKB-KW"/>
</dbReference>
<comment type="similarity">
    <text evidence="1">Belongs to the helicase family.</text>
</comment>
<comment type="catalytic activity">
    <reaction evidence="1">
        <text>ATP + H2O = ADP + phosphate + H(+)</text>
        <dbReference type="Rhea" id="RHEA:13065"/>
        <dbReference type="ChEBI" id="CHEBI:15377"/>
        <dbReference type="ChEBI" id="CHEBI:15378"/>
        <dbReference type="ChEBI" id="CHEBI:30616"/>
        <dbReference type="ChEBI" id="CHEBI:43474"/>
        <dbReference type="ChEBI" id="CHEBI:456216"/>
        <dbReference type="EC" id="5.6.2.3"/>
    </reaction>
</comment>
<dbReference type="InterPro" id="IPR044876">
    <property type="entry name" value="HRDC_dom_sf"/>
</dbReference>
<evidence type="ECO:0000259" key="2">
    <source>
        <dbReference type="PROSITE" id="PS50967"/>
    </source>
</evidence>
<dbReference type="InterPro" id="IPR002121">
    <property type="entry name" value="HRDC_dom"/>
</dbReference>
<keyword evidence="1" id="KW-0234">DNA repair</keyword>
<dbReference type="SMART" id="SM00382">
    <property type="entry name" value="AAA"/>
    <property type="match status" value="1"/>
</dbReference>
<dbReference type="GO" id="GO:0006281">
    <property type="term" value="P:DNA repair"/>
    <property type="evidence" value="ECO:0007669"/>
    <property type="project" value="UniProtKB-KW"/>
</dbReference>
<dbReference type="SUPFAM" id="SSF47819">
    <property type="entry name" value="HRDC-like"/>
    <property type="match status" value="1"/>
</dbReference>
<dbReference type="InterPro" id="IPR010997">
    <property type="entry name" value="HRDC-like_sf"/>
</dbReference>
<organism evidence="3">
    <name type="scientific">Emiliania huxleyi</name>
    <name type="common">Coccolithophore</name>
    <name type="synonym">Pontosphaera huxleyi</name>
    <dbReference type="NCBI Taxonomy" id="2903"/>
    <lineage>
        <taxon>Eukaryota</taxon>
        <taxon>Haptista</taxon>
        <taxon>Haptophyta</taxon>
        <taxon>Prymnesiophyceae</taxon>
        <taxon>Isochrysidales</taxon>
        <taxon>Noelaerhabdaceae</taxon>
        <taxon>Emiliania</taxon>
    </lineage>
</organism>
<dbReference type="PROSITE" id="PS50967">
    <property type="entry name" value="HRDC"/>
    <property type="match status" value="1"/>
</dbReference>
<dbReference type="EMBL" id="HBIR01041079">
    <property type="protein sequence ID" value="CAE0573640.1"/>
    <property type="molecule type" value="Transcribed_RNA"/>
</dbReference>
<comment type="cofactor">
    <cofactor evidence="1">
        <name>Mg(2+)</name>
        <dbReference type="ChEBI" id="CHEBI:18420"/>
    </cofactor>
</comment>
<dbReference type="InterPro" id="IPR027417">
    <property type="entry name" value="P-loop_NTPase"/>
</dbReference>
<dbReference type="Gene3D" id="3.40.50.300">
    <property type="entry name" value="P-loop containing nucleotide triphosphate hydrolases"/>
    <property type="match status" value="1"/>
</dbReference>
<dbReference type="GO" id="GO:0043139">
    <property type="term" value="F:5'-3' DNA helicase activity"/>
    <property type="evidence" value="ECO:0007669"/>
    <property type="project" value="UniProtKB-EC"/>
</dbReference>
<name>A0A7S3T4E0_EMIHU</name>
<reference evidence="3" key="1">
    <citation type="submission" date="2021-01" db="EMBL/GenBank/DDBJ databases">
        <authorList>
            <person name="Corre E."/>
            <person name="Pelletier E."/>
            <person name="Niang G."/>
            <person name="Scheremetjew M."/>
            <person name="Finn R."/>
            <person name="Kale V."/>
            <person name="Holt S."/>
            <person name="Cochrane G."/>
            <person name="Meng A."/>
            <person name="Brown T."/>
            <person name="Cohen L."/>
        </authorList>
    </citation>
    <scope>NUCLEOTIDE SEQUENCE</scope>
    <source>
        <strain evidence="3">379</strain>
    </source>
</reference>
<dbReference type="PANTHER" id="PTHR47642:SF7">
    <property type="entry name" value="ATP-DEPENDENT DNA HELICASE PIF1"/>
    <property type="match status" value="1"/>
</dbReference>
<feature type="domain" description="HRDC" evidence="2">
    <location>
        <begin position="1"/>
        <end position="78"/>
    </location>
</feature>
<dbReference type="CDD" id="cd18037">
    <property type="entry name" value="DEXSc_Pif1_like"/>
    <property type="match status" value="1"/>
</dbReference>
<evidence type="ECO:0000313" key="3">
    <source>
        <dbReference type="EMBL" id="CAE0573640.1"/>
    </source>
</evidence>
<keyword evidence="1" id="KW-0227">DNA damage</keyword>
<dbReference type="CDD" id="cd18809">
    <property type="entry name" value="SF1_C_RecD"/>
    <property type="match status" value="1"/>
</dbReference>
<dbReference type="AlphaFoldDB" id="A0A7S3T4E0"/>
<keyword evidence="1" id="KW-0233">DNA recombination</keyword>
<keyword evidence="1" id="KW-0067">ATP-binding</keyword>